<keyword evidence="2 3" id="KW-0175">Coiled coil</keyword>
<evidence type="ECO:0000256" key="2">
    <source>
        <dbReference type="ARBA" id="ARBA00023054"/>
    </source>
</evidence>
<gene>
    <name evidence="6" type="primary">ccdc9b</name>
</gene>
<dbReference type="FunCoup" id="A0A803JFQ3">
    <property type="interactions" value="47"/>
</dbReference>
<feature type="transmembrane region" description="Helical" evidence="5">
    <location>
        <begin position="12"/>
        <end position="34"/>
    </location>
</feature>
<feature type="compositionally biased region" description="Basic and acidic residues" evidence="4">
    <location>
        <begin position="232"/>
        <end position="242"/>
    </location>
</feature>
<dbReference type="Pfam" id="PF15266">
    <property type="entry name" value="DUF4594"/>
    <property type="match status" value="1"/>
</dbReference>
<evidence type="ECO:0000256" key="1">
    <source>
        <dbReference type="ARBA" id="ARBA00022553"/>
    </source>
</evidence>
<feature type="region of interest" description="Disordered" evidence="4">
    <location>
        <begin position="182"/>
        <end position="211"/>
    </location>
</feature>
<keyword evidence="5" id="KW-1133">Transmembrane helix</keyword>
<dbReference type="InParanoid" id="A0A803JFQ3"/>
<dbReference type="PANTHER" id="PTHR15635:SF10">
    <property type="entry name" value="COILED-COIL DOMAIN-CONTAINING PROTEIN 9B"/>
    <property type="match status" value="1"/>
</dbReference>
<name>A0A803JFQ3_XENTR</name>
<dbReference type="InterPro" id="IPR029336">
    <property type="entry name" value="DUF4594"/>
</dbReference>
<evidence type="ECO:0000256" key="5">
    <source>
        <dbReference type="SAM" id="Phobius"/>
    </source>
</evidence>
<keyword evidence="5" id="KW-0812">Transmembrane</keyword>
<dbReference type="GeneTree" id="ENSGT00530000063950"/>
<reference evidence="6" key="1">
    <citation type="journal article" date="2010" name="Science">
        <title>The genome of the Western clawed frog Xenopus tropicalis.</title>
        <authorList>
            <person name="Hellsten U."/>
            <person name="Harland R.M."/>
            <person name="Gilchrist M.J."/>
            <person name="Hendrix D."/>
            <person name="Jurka J."/>
            <person name="Kapitonov V."/>
            <person name="Ovcharenko I."/>
            <person name="Putnam N.H."/>
            <person name="Shu S."/>
            <person name="Taher L."/>
            <person name="Blitz I.L."/>
            <person name="Blumberg B."/>
            <person name="Dichmann D.S."/>
            <person name="Dubchak I."/>
            <person name="Amaya E."/>
            <person name="Detter J.C."/>
            <person name="Fletcher R."/>
            <person name="Gerhard D.S."/>
            <person name="Goodstein D."/>
            <person name="Graves T."/>
            <person name="Grigoriev I.V."/>
            <person name="Grimwood J."/>
            <person name="Kawashima T."/>
            <person name="Lindquist E."/>
            <person name="Lucas S.M."/>
            <person name="Mead P.E."/>
            <person name="Mitros T."/>
            <person name="Ogino H."/>
            <person name="Ohta Y."/>
            <person name="Poliakov A.V."/>
            <person name="Pollet N."/>
            <person name="Robert J."/>
            <person name="Salamov A."/>
            <person name="Sater A.K."/>
            <person name="Schmutz J."/>
            <person name="Terry A."/>
            <person name="Vize P.D."/>
            <person name="Warren W.C."/>
            <person name="Wells D."/>
            <person name="Wills A."/>
            <person name="Wilson R.K."/>
            <person name="Zimmerman L.B."/>
            <person name="Zorn A.M."/>
            <person name="Grainger R."/>
            <person name="Grammer T."/>
            <person name="Khokha M.K."/>
            <person name="Richardson P.M."/>
            <person name="Rokhsar D.S."/>
        </authorList>
    </citation>
    <scope>NUCLEOTIDE SEQUENCE [LARGE SCALE GENOMIC DNA]</scope>
    <source>
        <strain evidence="6">Nigerian</strain>
    </source>
</reference>
<accession>A0A803JFQ3</accession>
<dbReference type="AlphaFoldDB" id="A0A803JFQ3"/>
<dbReference type="PANTHER" id="PTHR15635">
    <property type="entry name" value="COILED-COIL DOMAIN CONTAINING PROTEIN 9"/>
    <property type="match status" value="1"/>
</dbReference>
<dbReference type="Ensembl" id="ENSXETT00000116239">
    <property type="protein sequence ID" value="ENSXETP00000106725"/>
    <property type="gene ID" value="ENSXETG00000034871"/>
</dbReference>
<sequence>MFAFKQVTIKCYLLIGCYGLLLLCKLSAFYYFLLHKRNKVWRSKVQKTPLSGKPRLNPESFVMDDECQKEAVPDGEVKRKQKDAELDKKIEALRKKNEALIRRYQEIEEDRKNADKIGMAVTSRRPKPESLTITITKTPNEKRVVSESFIGLSDSEEEDEQSFTFRMGKKVELEVTMDKNSKGKRVVAKKTGQDSVHGKTEPPGLTNDRQMDNLFTFGRGRRMQIAITMENEQTKKSNEKKRTSSTKEQNKGNENGPLVTCSGETLTMTELEHLEYMRWKKEREQIDQERLARHKNSKGEWRRAWDAEKTQNMFDGDYSGIHQEGFCGRRGIFGGKKPLDKQTVGDNKGKQTQAVNENVSKPLPTISSNAKGKDRLTGRAQRWDTAEGLDSANMLDGISLLGISECKEYSGFMPQLKGSEQSFKQYSNAFGRQEPMWQKRQIEGKENAANFSFHQGSFSPNAYLVTCSEILPEKMSKGLGEGIISESHFHIPSHKQEARKETDADFSLEGRGVGDYLSVLNSDTELAGLESVRSQRRSKESYAKAQVHCC</sequence>
<reference evidence="6" key="2">
    <citation type="submission" date="2021-03" db="UniProtKB">
        <authorList>
            <consortium name="Ensembl"/>
        </authorList>
    </citation>
    <scope>IDENTIFICATION</scope>
</reference>
<proteinExistence type="predicted"/>
<feature type="coiled-coil region" evidence="3">
    <location>
        <begin position="83"/>
        <end position="117"/>
    </location>
</feature>
<evidence type="ECO:0000313" key="6">
    <source>
        <dbReference type="Ensembl" id="ENSXETP00000106725"/>
    </source>
</evidence>
<evidence type="ECO:0000256" key="3">
    <source>
        <dbReference type="SAM" id="Coils"/>
    </source>
</evidence>
<evidence type="ECO:0000256" key="4">
    <source>
        <dbReference type="SAM" id="MobiDB-lite"/>
    </source>
</evidence>
<keyword evidence="1" id="KW-0597">Phosphoprotein</keyword>
<protein>
    <submittedName>
        <fullName evidence="6">Coiled-coil domain containing 9B</fullName>
    </submittedName>
</protein>
<organism evidence="6">
    <name type="scientific">Xenopus tropicalis</name>
    <name type="common">Western clawed frog</name>
    <name type="synonym">Silurana tropicalis</name>
    <dbReference type="NCBI Taxonomy" id="8364"/>
    <lineage>
        <taxon>Eukaryota</taxon>
        <taxon>Metazoa</taxon>
        <taxon>Chordata</taxon>
        <taxon>Craniata</taxon>
        <taxon>Vertebrata</taxon>
        <taxon>Euteleostomi</taxon>
        <taxon>Amphibia</taxon>
        <taxon>Batrachia</taxon>
        <taxon>Anura</taxon>
        <taxon>Pipoidea</taxon>
        <taxon>Pipidae</taxon>
        <taxon>Xenopodinae</taxon>
        <taxon>Xenopus</taxon>
        <taxon>Silurana</taxon>
    </lineage>
</organism>
<feature type="region of interest" description="Disordered" evidence="4">
    <location>
        <begin position="228"/>
        <end position="259"/>
    </location>
</feature>
<dbReference type="Bgee" id="ENSXETG00000034871">
    <property type="expression patterns" value="Expressed in heart and 11 other cell types or tissues"/>
</dbReference>
<keyword evidence="5" id="KW-0472">Membrane</keyword>